<dbReference type="Gene3D" id="3.50.50.60">
    <property type="entry name" value="FAD/NAD(P)-binding domain"/>
    <property type="match status" value="1"/>
</dbReference>
<dbReference type="InterPro" id="IPR036188">
    <property type="entry name" value="FAD/NAD-bd_sf"/>
</dbReference>
<name>A0A1I7NAU3_9HYPH</name>
<sequence>MTKFACMIEEENQDRVTLFNTASSLPGRQGISFIGPFGSRVSFASQQARAFNTVWAWSEERAHKPNARVAVIGGGIAGLTTSAALVAKRHTVTLFEANTELVKCQKNARHRYVHPTVNFWPSLTLKPTTSQPYLDWYEATSDVAAKSIEREWRRFFLPRMQQLRLNRTVTDIKRTAAGTMKVVFTEPGHTSPKSELYDHVFVATGFGAEIKVWDTDRSYWDPDDLDGLVESGHRSFTIAGTGDGGLIDTLRILQEEFEGGHICFRLIKDMEASGLRPAVTAIEVEAKKKGSTAEAAKYYARAYSDLVERSLSNDARALLRSRVTGMTVTLVGTLPFPYAVNSAPVHKIMIAAALADGAVRYTQGKVTRDPITDEPMIKTAKSLVPVAAGNKVVMRIGPGGGLNWLLKKGEIASLKTAQLYLGDILRPAKLPDDFFESCNGVPLRDPLSQEFIEFRKDLAEDYLWAKFRATCDASGLNNKKGFRVYYAPDSVDHRQLPTDLFGIACFIVPEPVAEWV</sequence>
<evidence type="ECO:0000313" key="2">
    <source>
        <dbReference type="Proteomes" id="UP000199074"/>
    </source>
</evidence>
<organism evidence="1 2">
    <name type="scientific">Devosia crocina</name>
    <dbReference type="NCBI Taxonomy" id="429728"/>
    <lineage>
        <taxon>Bacteria</taxon>
        <taxon>Pseudomonadati</taxon>
        <taxon>Pseudomonadota</taxon>
        <taxon>Alphaproteobacteria</taxon>
        <taxon>Hyphomicrobiales</taxon>
        <taxon>Devosiaceae</taxon>
        <taxon>Devosia</taxon>
    </lineage>
</organism>
<gene>
    <name evidence="1" type="ORF">SAMN05216456_1464</name>
</gene>
<proteinExistence type="predicted"/>
<dbReference type="STRING" id="429728.SAMN05216456_1464"/>
<dbReference type="EMBL" id="FPCK01000001">
    <property type="protein sequence ID" value="SFV31804.1"/>
    <property type="molecule type" value="Genomic_DNA"/>
</dbReference>
<reference evidence="1 2" key="1">
    <citation type="submission" date="2016-10" db="EMBL/GenBank/DDBJ databases">
        <authorList>
            <person name="de Groot N.N."/>
        </authorList>
    </citation>
    <scope>NUCLEOTIDE SEQUENCE [LARGE SCALE GENOMIC DNA]</scope>
    <source>
        <strain evidence="1 2">IPL20</strain>
    </source>
</reference>
<evidence type="ECO:0000313" key="1">
    <source>
        <dbReference type="EMBL" id="SFV31804.1"/>
    </source>
</evidence>
<dbReference type="Pfam" id="PF13450">
    <property type="entry name" value="NAD_binding_8"/>
    <property type="match status" value="1"/>
</dbReference>
<dbReference type="Proteomes" id="UP000199074">
    <property type="component" value="Unassembled WGS sequence"/>
</dbReference>
<dbReference type="OrthoDB" id="1494755at2"/>
<protein>
    <submittedName>
        <fullName evidence="1">Pyridine nucleotide-disulphide oxidoreductase</fullName>
    </submittedName>
</protein>
<dbReference type="SUPFAM" id="SSF51905">
    <property type="entry name" value="FAD/NAD(P)-binding domain"/>
    <property type="match status" value="1"/>
</dbReference>
<dbReference type="AlphaFoldDB" id="A0A1I7NAU3"/>
<accession>A0A1I7NAU3</accession>
<keyword evidence="2" id="KW-1185">Reference proteome</keyword>